<evidence type="ECO:0000256" key="3">
    <source>
        <dbReference type="SAM" id="SignalP"/>
    </source>
</evidence>
<protein>
    <submittedName>
        <fullName evidence="4">6 TM domain-containing transmembrane protein</fullName>
    </submittedName>
</protein>
<dbReference type="EMBL" id="JAOPGA020001294">
    <property type="protein sequence ID" value="KAL0487010.1"/>
    <property type="molecule type" value="Genomic_DNA"/>
</dbReference>
<evidence type="ECO:0000313" key="5">
    <source>
        <dbReference type="Proteomes" id="UP001431209"/>
    </source>
</evidence>
<feature type="compositionally biased region" description="Polar residues" evidence="1">
    <location>
        <begin position="486"/>
        <end position="501"/>
    </location>
</feature>
<name>A0AAW2ZC18_9EUKA</name>
<keyword evidence="2 4" id="KW-0812">Transmembrane</keyword>
<keyword evidence="2" id="KW-1133">Transmembrane helix</keyword>
<organism evidence="4 5">
    <name type="scientific">Acrasis kona</name>
    <dbReference type="NCBI Taxonomy" id="1008807"/>
    <lineage>
        <taxon>Eukaryota</taxon>
        <taxon>Discoba</taxon>
        <taxon>Heterolobosea</taxon>
        <taxon>Tetramitia</taxon>
        <taxon>Eutetramitia</taxon>
        <taxon>Acrasidae</taxon>
        <taxon>Acrasis</taxon>
    </lineage>
</organism>
<feature type="region of interest" description="Disordered" evidence="1">
    <location>
        <begin position="474"/>
        <end position="501"/>
    </location>
</feature>
<evidence type="ECO:0000313" key="4">
    <source>
        <dbReference type="EMBL" id="KAL0487010.1"/>
    </source>
</evidence>
<feature type="transmembrane region" description="Helical" evidence="2">
    <location>
        <begin position="308"/>
        <end position="336"/>
    </location>
</feature>
<proteinExistence type="predicted"/>
<feature type="transmembrane region" description="Helical" evidence="2">
    <location>
        <begin position="106"/>
        <end position="130"/>
    </location>
</feature>
<feature type="chain" id="PRO_5043800372" evidence="3">
    <location>
        <begin position="21"/>
        <end position="501"/>
    </location>
</feature>
<feature type="transmembrane region" description="Helical" evidence="2">
    <location>
        <begin position="75"/>
        <end position="100"/>
    </location>
</feature>
<feature type="compositionally biased region" description="Low complexity" evidence="1">
    <location>
        <begin position="251"/>
        <end position="266"/>
    </location>
</feature>
<keyword evidence="5" id="KW-1185">Reference proteome</keyword>
<dbReference type="AlphaFoldDB" id="A0AAW2ZC18"/>
<accession>A0AAW2ZC18</accession>
<dbReference type="Proteomes" id="UP001431209">
    <property type="component" value="Unassembled WGS sequence"/>
</dbReference>
<sequence length="501" mass="57305">MLVQTPFVMFFTFLFYKTAPWEWFVTVSKTEEIPVIKDMTVIRRWRTKIHHKGNDILNKVVSKCKAIASKRWQGLLLVLFITVLYFGLLAVIVFVVPLSLVMISGIYQWIIACAGFLIYLVFLSYCYLRLRYEKFLERTLETWRIRSGQKFLLSIVVIALGLISIAGIICVLLLLTYDDYWLSRSLCVFATIGSAAILGSVDLIILSRHIYMKVEELDIIDDKNVELVDESAPKQDGLFEKTDSTGEVVEDNSNSPNNNSVSPNGNEDIDNVYRDGFVQLRNYRLGRASTKSKMLAVMKRFLTQKYWFPFWFSVVPFLLCFTYAGATSFCLVVYGIKFDNDNFTSSQTQWLLGSGIGIVIDIFVKVPLQFFITNVMYSAIMYCLTQALFGHSESADALEHAKVRRLNIVDEEHADFVDKIFESYSLESPDQDHQNDNNDEILIQMRRSSIVSESKRPQDSLMKQMFTNKFINALPPLPASPTTPNGTKLTSYSPHGTENHF</sequence>
<feature type="transmembrane region" description="Helical" evidence="2">
    <location>
        <begin position="151"/>
        <end position="175"/>
    </location>
</feature>
<feature type="transmembrane region" description="Helical" evidence="2">
    <location>
        <begin position="181"/>
        <end position="206"/>
    </location>
</feature>
<evidence type="ECO:0000256" key="2">
    <source>
        <dbReference type="SAM" id="Phobius"/>
    </source>
</evidence>
<reference evidence="4 5" key="1">
    <citation type="submission" date="2024-03" db="EMBL/GenBank/DDBJ databases">
        <title>The Acrasis kona genome and developmental transcriptomes reveal deep origins of eukaryotic multicellular pathways.</title>
        <authorList>
            <person name="Sheikh S."/>
            <person name="Fu C.-J."/>
            <person name="Brown M.W."/>
            <person name="Baldauf S.L."/>
        </authorList>
    </citation>
    <scope>NUCLEOTIDE SEQUENCE [LARGE SCALE GENOMIC DNA]</scope>
    <source>
        <strain evidence="4 5">ATCC MYA-3509</strain>
    </source>
</reference>
<gene>
    <name evidence="4" type="ORF">AKO1_001316</name>
</gene>
<keyword evidence="2" id="KW-0472">Membrane</keyword>
<comment type="caution">
    <text evidence="4">The sequence shown here is derived from an EMBL/GenBank/DDBJ whole genome shotgun (WGS) entry which is preliminary data.</text>
</comment>
<evidence type="ECO:0000256" key="1">
    <source>
        <dbReference type="SAM" id="MobiDB-lite"/>
    </source>
</evidence>
<keyword evidence="3" id="KW-0732">Signal</keyword>
<feature type="signal peptide" evidence="3">
    <location>
        <begin position="1"/>
        <end position="20"/>
    </location>
</feature>
<feature type="region of interest" description="Disordered" evidence="1">
    <location>
        <begin position="246"/>
        <end position="268"/>
    </location>
</feature>
<feature type="transmembrane region" description="Helical" evidence="2">
    <location>
        <begin position="348"/>
        <end position="368"/>
    </location>
</feature>